<gene>
    <name evidence="2" type="ORF">NCTC11923_01859</name>
</gene>
<reference evidence="2 3" key="1">
    <citation type="submission" date="2018-12" db="EMBL/GenBank/DDBJ databases">
        <authorList>
            <consortium name="Pathogen Informatics"/>
        </authorList>
    </citation>
    <scope>NUCLEOTIDE SEQUENCE [LARGE SCALE GENOMIC DNA]</scope>
    <source>
        <strain evidence="2 3">NCTC11923</strain>
    </source>
</reference>
<dbReference type="STRING" id="1278298.GCA_000428685_02015"/>
<dbReference type="EC" id="3.1.1.2" evidence="2"/>
<dbReference type="KEGG" id="asla:NCTC11923_01859"/>
<keyword evidence="2" id="KW-0378">Hydrolase</keyword>
<dbReference type="InterPro" id="IPR050228">
    <property type="entry name" value="Carboxylesterase_BioH"/>
</dbReference>
<dbReference type="Pfam" id="PF12697">
    <property type="entry name" value="Abhydrolase_6"/>
    <property type="match status" value="1"/>
</dbReference>
<dbReference type="Proteomes" id="UP000276899">
    <property type="component" value="Chromosome"/>
</dbReference>
<dbReference type="PANTHER" id="PTHR43194:SF2">
    <property type="entry name" value="PEROXISOMAL MEMBRANE PROTEIN LPX1"/>
    <property type="match status" value="1"/>
</dbReference>
<accession>A0A3S4UPD0</accession>
<dbReference type="EMBL" id="LR134363">
    <property type="protein sequence ID" value="VEG75201.1"/>
    <property type="molecule type" value="Genomic_DNA"/>
</dbReference>
<proteinExistence type="predicted"/>
<dbReference type="PANTHER" id="PTHR43194">
    <property type="entry name" value="HYDROLASE ALPHA/BETA FOLD FAMILY"/>
    <property type="match status" value="1"/>
</dbReference>
<dbReference type="InterPro" id="IPR029058">
    <property type="entry name" value="AB_hydrolase_fold"/>
</dbReference>
<dbReference type="SUPFAM" id="SSF53474">
    <property type="entry name" value="alpha/beta-Hydrolases"/>
    <property type="match status" value="1"/>
</dbReference>
<dbReference type="GO" id="GO:0004064">
    <property type="term" value="F:arylesterase activity"/>
    <property type="evidence" value="ECO:0007669"/>
    <property type="project" value="UniProtKB-EC"/>
</dbReference>
<sequence>MLDLETIRVKPTREGRGTTVLFVHGGYFAAWCWEKFQPYLADRGYGSWAVSLRGHGASRTTQPLRSLRLEQYVEDVVETLKAMPTRPVVVGHSMGGGIVQKVLGADEDLVSGVVLLSSVPPSGVGGKEALAWTKLGMGAMVKLWKLHSGKLGPEDAADRTAFPYGMFFAGDLDKDTLVSYGSRMQGESQRAGKQLSRTVLRDPKSVGVPVAVIGGEEDLFFAPQVNHATADVYGVDATIVSGVGHAAMLDSNWVAVADRLIDFLESLEER</sequence>
<organism evidence="2 3">
    <name type="scientific">Actinomyces slackii</name>
    <dbReference type="NCBI Taxonomy" id="52774"/>
    <lineage>
        <taxon>Bacteria</taxon>
        <taxon>Bacillati</taxon>
        <taxon>Actinomycetota</taxon>
        <taxon>Actinomycetes</taxon>
        <taxon>Actinomycetales</taxon>
        <taxon>Actinomycetaceae</taxon>
        <taxon>Actinomyces</taxon>
    </lineage>
</organism>
<name>A0A3S4UPD0_9ACTO</name>
<evidence type="ECO:0000313" key="3">
    <source>
        <dbReference type="Proteomes" id="UP000276899"/>
    </source>
</evidence>
<dbReference type="Gene3D" id="3.40.50.1820">
    <property type="entry name" value="alpha/beta hydrolase"/>
    <property type="match status" value="1"/>
</dbReference>
<protein>
    <submittedName>
        <fullName evidence="2">Arylesterase</fullName>
        <ecNumber evidence="2">3.1.1.2</ecNumber>
    </submittedName>
</protein>
<feature type="domain" description="AB hydrolase-1" evidence="1">
    <location>
        <begin position="20"/>
        <end position="258"/>
    </location>
</feature>
<keyword evidence="3" id="KW-1185">Reference proteome</keyword>
<evidence type="ECO:0000313" key="2">
    <source>
        <dbReference type="EMBL" id="VEG75201.1"/>
    </source>
</evidence>
<dbReference type="InterPro" id="IPR000073">
    <property type="entry name" value="AB_hydrolase_1"/>
</dbReference>
<dbReference type="AlphaFoldDB" id="A0A3S4UPD0"/>
<evidence type="ECO:0000259" key="1">
    <source>
        <dbReference type="Pfam" id="PF12697"/>
    </source>
</evidence>